<evidence type="ECO:0000256" key="4">
    <source>
        <dbReference type="ARBA" id="ARBA00022989"/>
    </source>
</evidence>
<comment type="similarity">
    <text evidence="7">Belongs to the DHHC palmitoyltransferase family.</text>
</comment>
<keyword evidence="3 7" id="KW-0812">Transmembrane</keyword>
<evidence type="ECO:0000256" key="3">
    <source>
        <dbReference type="ARBA" id="ARBA00022692"/>
    </source>
</evidence>
<feature type="transmembrane region" description="Helical" evidence="7">
    <location>
        <begin position="213"/>
        <end position="243"/>
    </location>
</feature>
<comment type="domain">
    <text evidence="7">The DHHC domain is required for palmitoyltransferase activity.</text>
</comment>
<dbReference type="GO" id="GO:0019706">
    <property type="term" value="F:protein-cysteine S-palmitoyltransferase activity"/>
    <property type="evidence" value="ECO:0007669"/>
    <property type="project" value="UniProtKB-EC"/>
</dbReference>
<feature type="transmembrane region" description="Helical" evidence="7">
    <location>
        <begin position="64"/>
        <end position="89"/>
    </location>
</feature>
<dbReference type="InterPro" id="IPR039859">
    <property type="entry name" value="PFA4/ZDH16/20/ERF2-like"/>
</dbReference>
<evidence type="ECO:0000256" key="1">
    <source>
        <dbReference type="ARBA" id="ARBA00004141"/>
    </source>
</evidence>
<evidence type="ECO:0000256" key="2">
    <source>
        <dbReference type="ARBA" id="ARBA00022679"/>
    </source>
</evidence>
<protein>
    <recommendedName>
        <fullName evidence="7">Palmitoyltransferase</fullName>
        <ecNumber evidence="7">2.3.1.225</ecNumber>
    </recommendedName>
</protein>
<reference evidence="9" key="1">
    <citation type="submission" date="2022-10" db="EMBL/GenBank/DDBJ databases">
        <title>Adaptive evolution leads to modifications in subtelomeric GC content in a zoonotic Cryptosporidium species.</title>
        <authorList>
            <person name="Li J."/>
            <person name="Feng Y."/>
            <person name="Xiao L."/>
        </authorList>
    </citation>
    <scope>NUCLEOTIDE SEQUENCE</scope>
    <source>
        <strain evidence="9">33844</strain>
    </source>
</reference>
<proteinExistence type="inferred from homology"/>
<dbReference type="PANTHER" id="PTHR12246">
    <property type="entry name" value="PALMITOYLTRANSFERASE ZDHHC16"/>
    <property type="match status" value="1"/>
</dbReference>
<dbReference type="GO" id="GO:0016020">
    <property type="term" value="C:membrane"/>
    <property type="evidence" value="ECO:0007669"/>
    <property type="project" value="UniProtKB-SubCell"/>
</dbReference>
<dbReference type="Proteomes" id="UP001067231">
    <property type="component" value="Unassembled WGS sequence"/>
</dbReference>
<gene>
    <name evidence="9" type="ORF">OJ253_2336</name>
</gene>
<dbReference type="OrthoDB" id="331948at2759"/>
<dbReference type="EMBL" id="JAPCXC010000058">
    <property type="protein sequence ID" value="KAJ1607438.1"/>
    <property type="molecule type" value="Genomic_DNA"/>
</dbReference>
<evidence type="ECO:0000256" key="5">
    <source>
        <dbReference type="ARBA" id="ARBA00023136"/>
    </source>
</evidence>
<comment type="caution">
    <text evidence="9">The sequence shown here is derived from an EMBL/GenBank/DDBJ whole genome shotgun (WGS) entry which is preliminary data.</text>
</comment>
<evidence type="ECO:0000259" key="8">
    <source>
        <dbReference type="Pfam" id="PF01529"/>
    </source>
</evidence>
<comment type="subcellular location">
    <subcellularLocation>
        <location evidence="1">Membrane</location>
        <topology evidence="1">Multi-pass membrane protein</topology>
    </subcellularLocation>
</comment>
<evidence type="ECO:0000313" key="9">
    <source>
        <dbReference type="EMBL" id="KAJ1607438.1"/>
    </source>
</evidence>
<dbReference type="PROSITE" id="PS50216">
    <property type="entry name" value="DHHC"/>
    <property type="match status" value="1"/>
</dbReference>
<sequence length="342" mass="39214">MFDCKWPLGICKFGKCMDISVNCFEFFAKLLGHFLIAFVFFAISFLYASGTFFIFPFMVKSPTFLMLARISLFFFTVNLVYNYILCLVISPGFANSTIKQDCNVNIVVDLDVEKGETLVFEKIGIGETALENGPIIFNEYEFQCKTHSTEQNDNNKNNLFIESREDYVRSCTKCGAIKYPRTHHCSICNRCILNMDHHCPWIGQCVGLYNRKYFILFLVWSFLSCTLISIFSAPMFIILLSSLTGISYYSNALLYDNITFQGLLFTSVLSISFSLGTGALLFFHIYLLATNQSTIEYHQNLFSKKNIETGNRTNIFDRGLSENVKEIMGTNRFPLVLFPCFY</sequence>
<accession>A0A9D5DFW5</accession>
<comment type="catalytic activity">
    <reaction evidence="7">
        <text>L-cysteinyl-[protein] + hexadecanoyl-CoA = S-hexadecanoyl-L-cysteinyl-[protein] + CoA</text>
        <dbReference type="Rhea" id="RHEA:36683"/>
        <dbReference type="Rhea" id="RHEA-COMP:10131"/>
        <dbReference type="Rhea" id="RHEA-COMP:11032"/>
        <dbReference type="ChEBI" id="CHEBI:29950"/>
        <dbReference type="ChEBI" id="CHEBI:57287"/>
        <dbReference type="ChEBI" id="CHEBI:57379"/>
        <dbReference type="ChEBI" id="CHEBI:74151"/>
        <dbReference type="EC" id="2.3.1.225"/>
    </reaction>
</comment>
<keyword evidence="5 7" id="KW-0472">Membrane</keyword>
<keyword evidence="2 7" id="KW-0808">Transferase</keyword>
<feature type="domain" description="Palmitoyltransferase DHHC" evidence="8">
    <location>
        <begin position="169"/>
        <end position="299"/>
    </location>
</feature>
<feature type="transmembrane region" description="Helical" evidence="7">
    <location>
        <begin position="34"/>
        <end position="58"/>
    </location>
</feature>
<keyword evidence="4 7" id="KW-1133">Transmembrane helix</keyword>
<organism evidence="9">
    <name type="scientific">Cryptosporidium canis</name>
    <dbReference type="NCBI Taxonomy" id="195482"/>
    <lineage>
        <taxon>Eukaryota</taxon>
        <taxon>Sar</taxon>
        <taxon>Alveolata</taxon>
        <taxon>Apicomplexa</taxon>
        <taxon>Conoidasida</taxon>
        <taxon>Coccidia</taxon>
        <taxon>Eucoccidiorida</taxon>
        <taxon>Eimeriorina</taxon>
        <taxon>Cryptosporidiidae</taxon>
        <taxon>Cryptosporidium</taxon>
    </lineage>
</organism>
<name>A0A9D5DFW5_9CRYT</name>
<dbReference type="Pfam" id="PF01529">
    <property type="entry name" value="DHHC"/>
    <property type="match status" value="1"/>
</dbReference>
<dbReference type="InterPro" id="IPR001594">
    <property type="entry name" value="Palmitoyltrfase_DHHC"/>
</dbReference>
<dbReference type="AlphaFoldDB" id="A0A9D5DFW5"/>
<evidence type="ECO:0000256" key="6">
    <source>
        <dbReference type="ARBA" id="ARBA00023315"/>
    </source>
</evidence>
<evidence type="ECO:0000256" key="7">
    <source>
        <dbReference type="RuleBase" id="RU079119"/>
    </source>
</evidence>
<dbReference type="EC" id="2.3.1.225" evidence="7"/>
<feature type="transmembrane region" description="Helical" evidence="7">
    <location>
        <begin position="263"/>
        <end position="289"/>
    </location>
</feature>
<keyword evidence="6 7" id="KW-0012">Acyltransferase</keyword>